<sequence length="107" mass="11375">MHFPIIPFLSLVAIPALAQITAGPCDNTPNGSCARVRDATTCFASIQMGTGRPMDPAAIDACVDDENAVNARNVICSCYGCDSVLEIYVNKQSLCPNATVVARHFRS</sequence>
<organism evidence="2 3">
    <name type="scientific">Amniculicola lignicola CBS 123094</name>
    <dbReference type="NCBI Taxonomy" id="1392246"/>
    <lineage>
        <taxon>Eukaryota</taxon>
        <taxon>Fungi</taxon>
        <taxon>Dikarya</taxon>
        <taxon>Ascomycota</taxon>
        <taxon>Pezizomycotina</taxon>
        <taxon>Dothideomycetes</taxon>
        <taxon>Pleosporomycetidae</taxon>
        <taxon>Pleosporales</taxon>
        <taxon>Amniculicolaceae</taxon>
        <taxon>Amniculicola</taxon>
    </lineage>
</organism>
<feature type="signal peptide" evidence="1">
    <location>
        <begin position="1"/>
        <end position="18"/>
    </location>
</feature>
<dbReference type="EMBL" id="ML977561">
    <property type="protein sequence ID" value="KAF2006036.1"/>
    <property type="molecule type" value="Genomic_DNA"/>
</dbReference>
<evidence type="ECO:0000256" key="1">
    <source>
        <dbReference type="SAM" id="SignalP"/>
    </source>
</evidence>
<reference evidence="2" key="1">
    <citation type="journal article" date="2020" name="Stud. Mycol.">
        <title>101 Dothideomycetes genomes: a test case for predicting lifestyles and emergence of pathogens.</title>
        <authorList>
            <person name="Haridas S."/>
            <person name="Albert R."/>
            <person name="Binder M."/>
            <person name="Bloem J."/>
            <person name="Labutti K."/>
            <person name="Salamov A."/>
            <person name="Andreopoulos B."/>
            <person name="Baker S."/>
            <person name="Barry K."/>
            <person name="Bills G."/>
            <person name="Bluhm B."/>
            <person name="Cannon C."/>
            <person name="Castanera R."/>
            <person name="Culley D."/>
            <person name="Daum C."/>
            <person name="Ezra D."/>
            <person name="Gonzalez J."/>
            <person name="Henrissat B."/>
            <person name="Kuo A."/>
            <person name="Liang C."/>
            <person name="Lipzen A."/>
            <person name="Lutzoni F."/>
            <person name="Magnuson J."/>
            <person name="Mondo S."/>
            <person name="Nolan M."/>
            <person name="Ohm R."/>
            <person name="Pangilinan J."/>
            <person name="Park H.-J."/>
            <person name="Ramirez L."/>
            <person name="Alfaro M."/>
            <person name="Sun H."/>
            <person name="Tritt A."/>
            <person name="Yoshinaga Y."/>
            <person name="Zwiers L.-H."/>
            <person name="Turgeon B."/>
            <person name="Goodwin S."/>
            <person name="Spatafora J."/>
            <person name="Crous P."/>
            <person name="Grigoriev I."/>
        </authorList>
    </citation>
    <scope>NUCLEOTIDE SEQUENCE</scope>
    <source>
        <strain evidence="2">CBS 123094</strain>
    </source>
</reference>
<keyword evidence="3" id="KW-1185">Reference proteome</keyword>
<accession>A0A6A5X2P2</accession>
<protein>
    <recommendedName>
        <fullName evidence="4">Extracellular membrane protein CFEM domain-containing protein</fullName>
    </recommendedName>
</protein>
<dbReference type="AlphaFoldDB" id="A0A6A5X2P2"/>
<evidence type="ECO:0008006" key="4">
    <source>
        <dbReference type="Google" id="ProtNLM"/>
    </source>
</evidence>
<name>A0A6A5X2P2_9PLEO</name>
<proteinExistence type="predicted"/>
<dbReference type="Proteomes" id="UP000799779">
    <property type="component" value="Unassembled WGS sequence"/>
</dbReference>
<gene>
    <name evidence="2" type="ORF">P154DRAFT_570766</name>
</gene>
<evidence type="ECO:0000313" key="3">
    <source>
        <dbReference type="Proteomes" id="UP000799779"/>
    </source>
</evidence>
<dbReference type="OrthoDB" id="3795258at2759"/>
<feature type="chain" id="PRO_5025571373" description="Extracellular membrane protein CFEM domain-containing protein" evidence="1">
    <location>
        <begin position="19"/>
        <end position="107"/>
    </location>
</feature>
<keyword evidence="1" id="KW-0732">Signal</keyword>
<evidence type="ECO:0000313" key="2">
    <source>
        <dbReference type="EMBL" id="KAF2006036.1"/>
    </source>
</evidence>